<accession>A0A2P5BHB7</accession>
<reference evidence="3" key="1">
    <citation type="submission" date="2016-06" db="EMBL/GenBank/DDBJ databases">
        <title>Parallel loss of symbiosis genes in relatives of nitrogen-fixing non-legume Parasponia.</title>
        <authorList>
            <person name="Van Velzen R."/>
            <person name="Holmer R."/>
            <person name="Bu F."/>
            <person name="Rutten L."/>
            <person name="Van Zeijl A."/>
            <person name="Liu W."/>
            <person name="Santuari L."/>
            <person name="Cao Q."/>
            <person name="Sharma T."/>
            <person name="Shen D."/>
            <person name="Roswanjaya Y."/>
            <person name="Wardhani T."/>
            <person name="Kalhor M.S."/>
            <person name="Jansen J."/>
            <person name="Van den Hoogen J."/>
            <person name="Gungor B."/>
            <person name="Hartog M."/>
            <person name="Hontelez J."/>
            <person name="Verver J."/>
            <person name="Yang W.-C."/>
            <person name="Schijlen E."/>
            <person name="Repin R."/>
            <person name="Schilthuizen M."/>
            <person name="Schranz E."/>
            <person name="Heidstra R."/>
            <person name="Miyata K."/>
            <person name="Fedorova E."/>
            <person name="Kohlen W."/>
            <person name="Bisseling T."/>
            <person name="Smit S."/>
            <person name="Geurts R."/>
        </authorList>
    </citation>
    <scope>NUCLEOTIDE SEQUENCE [LARGE SCALE GENOMIC DNA]</scope>
    <source>
        <strain evidence="3">cv. RG33-2</strain>
    </source>
</reference>
<dbReference type="AlphaFoldDB" id="A0A2P5BHB7"/>
<keyword evidence="3" id="KW-1185">Reference proteome</keyword>
<feature type="region of interest" description="Disordered" evidence="1">
    <location>
        <begin position="1"/>
        <end position="21"/>
    </location>
</feature>
<dbReference type="Proteomes" id="UP000237000">
    <property type="component" value="Unassembled WGS sequence"/>
</dbReference>
<name>A0A2P5BHB7_TREOI</name>
<dbReference type="OrthoDB" id="10396436at2759"/>
<organism evidence="2 3">
    <name type="scientific">Trema orientale</name>
    <name type="common">Charcoal tree</name>
    <name type="synonym">Celtis orientalis</name>
    <dbReference type="NCBI Taxonomy" id="63057"/>
    <lineage>
        <taxon>Eukaryota</taxon>
        <taxon>Viridiplantae</taxon>
        <taxon>Streptophyta</taxon>
        <taxon>Embryophyta</taxon>
        <taxon>Tracheophyta</taxon>
        <taxon>Spermatophyta</taxon>
        <taxon>Magnoliopsida</taxon>
        <taxon>eudicotyledons</taxon>
        <taxon>Gunneridae</taxon>
        <taxon>Pentapetalae</taxon>
        <taxon>rosids</taxon>
        <taxon>fabids</taxon>
        <taxon>Rosales</taxon>
        <taxon>Cannabaceae</taxon>
        <taxon>Trema</taxon>
    </lineage>
</organism>
<sequence length="47" mass="5347">MRLIDPGRVAEQPPPIQGHLKYPSRQYASIHQHLRAWNSVLPQSSVS</sequence>
<evidence type="ECO:0000313" key="3">
    <source>
        <dbReference type="Proteomes" id="UP000237000"/>
    </source>
</evidence>
<protein>
    <submittedName>
        <fullName evidence="2">Uncharacterized protein</fullName>
    </submittedName>
</protein>
<evidence type="ECO:0000256" key="1">
    <source>
        <dbReference type="SAM" id="MobiDB-lite"/>
    </source>
</evidence>
<evidence type="ECO:0000313" key="2">
    <source>
        <dbReference type="EMBL" id="PON48184.1"/>
    </source>
</evidence>
<gene>
    <name evidence="2" type="ORF">TorRG33x02_321080</name>
</gene>
<dbReference type="InParanoid" id="A0A2P5BHB7"/>
<dbReference type="EMBL" id="JXTC01000521">
    <property type="protein sequence ID" value="PON48184.1"/>
    <property type="molecule type" value="Genomic_DNA"/>
</dbReference>
<comment type="caution">
    <text evidence="2">The sequence shown here is derived from an EMBL/GenBank/DDBJ whole genome shotgun (WGS) entry which is preliminary data.</text>
</comment>
<proteinExistence type="predicted"/>